<dbReference type="EMBL" id="JAPCKK010000014">
    <property type="protein sequence ID" value="MDP4096749.1"/>
    <property type="molecule type" value="Genomic_DNA"/>
</dbReference>
<proteinExistence type="predicted"/>
<gene>
    <name evidence="1" type="primary">spoIIIAB</name>
    <name evidence="1" type="ORF">OIN60_08185</name>
</gene>
<name>A0ABT9FPU1_9BACL</name>
<accession>A0ABT9FPU1</accession>
<dbReference type="PIRSF" id="PIRSF021435">
    <property type="entry name" value="SpoIIIAB"/>
    <property type="match status" value="1"/>
</dbReference>
<dbReference type="InterPro" id="IPR014198">
    <property type="entry name" value="Spore_III_AB"/>
</dbReference>
<reference evidence="1 2" key="1">
    <citation type="submission" date="2022-10" db="EMBL/GenBank/DDBJ databases">
        <title>Paenibacillus description and whole genome data of maize root bacterial community.</title>
        <authorList>
            <person name="Marton D."/>
            <person name="Farkas M."/>
            <person name="Cserhati M."/>
        </authorList>
    </citation>
    <scope>NUCLEOTIDE SEQUENCE [LARGE SCALE GENOMIC DNA]</scope>
    <source>
        <strain evidence="1 2">P96</strain>
    </source>
</reference>
<protein>
    <submittedName>
        <fullName evidence="1">Stage III sporulation protein SpoIIIAB</fullName>
    </submittedName>
</protein>
<keyword evidence="2" id="KW-1185">Reference proteome</keyword>
<evidence type="ECO:0000313" key="2">
    <source>
        <dbReference type="Proteomes" id="UP001241848"/>
    </source>
</evidence>
<sequence length="172" mass="19144">MLKLIGAMMIMLAATVAGWMKARQFANRPRQIRELILALQRLTTEISYGVTPLPDALAKTGEPLREPLRTMFKQAAASMLPPSGRTARESLHEAIEGAWRRTAMKAPEQDTMMQLAYSLGTSDRADQKRHIELAAQQLKHEEASALADQARYEKMSRSLGLLVGALIVILIY</sequence>
<dbReference type="RefSeq" id="WP_305754371.1">
    <property type="nucleotide sequence ID" value="NZ_JAPCKK010000014.1"/>
</dbReference>
<dbReference type="NCBIfam" id="TIGR02833">
    <property type="entry name" value="spore_III_AB"/>
    <property type="match status" value="1"/>
</dbReference>
<dbReference type="Pfam" id="PF09548">
    <property type="entry name" value="Spore_III_AB"/>
    <property type="match status" value="1"/>
</dbReference>
<comment type="caution">
    <text evidence="1">The sequence shown here is derived from an EMBL/GenBank/DDBJ whole genome shotgun (WGS) entry which is preliminary data.</text>
</comment>
<evidence type="ECO:0000313" key="1">
    <source>
        <dbReference type="EMBL" id="MDP4096749.1"/>
    </source>
</evidence>
<dbReference type="Proteomes" id="UP001241848">
    <property type="component" value="Unassembled WGS sequence"/>
</dbReference>
<organism evidence="1 2">
    <name type="scientific">Paenibacillus zeirhizosphaerae</name>
    <dbReference type="NCBI Taxonomy" id="2987519"/>
    <lineage>
        <taxon>Bacteria</taxon>
        <taxon>Bacillati</taxon>
        <taxon>Bacillota</taxon>
        <taxon>Bacilli</taxon>
        <taxon>Bacillales</taxon>
        <taxon>Paenibacillaceae</taxon>
        <taxon>Paenibacillus</taxon>
    </lineage>
</organism>